<evidence type="ECO:0000313" key="5">
    <source>
        <dbReference type="EMBL" id="MCP3428080.1"/>
    </source>
</evidence>
<dbReference type="HAMAP" id="MF_01487">
    <property type="entry name" value="RecD"/>
    <property type="match status" value="1"/>
</dbReference>
<feature type="binding site" evidence="3">
    <location>
        <begin position="205"/>
        <end position="212"/>
    </location>
    <ligand>
        <name>ATP</name>
        <dbReference type="ChEBI" id="CHEBI:30616"/>
    </ligand>
</feature>
<dbReference type="GO" id="GO:0008854">
    <property type="term" value="F:exodeoxyribonuclease V activity"/>
    <property type="evidence" value="ECO:0007669"/>
    <property type="project" value="InterPro"/>
</dbReference>
<sequence length="651" mass="71937">MTLTSLMQVNPHLQNCLNDPGVIANAYRFVSFFDLPEEYVPTAEVIAASVYDHLARGHSCLPLTRLQEDIWFSGHINTENNLSKNSDHYDISSLQEKMYPGVIIANLPYFDEALSALTTASAPYHLVIEFDAIYMRSYQSLETKIAELLIEKNQVSCTPSSGNSDAVLHKLTTILPLLFPEGVINNTQALAVGNACHRMFSIINGGPGTGKTYTAARVLLALKFLSPQAKIALAAPTGKAAQRLGESIDAALEVFNYHPVLGESAQHIPKTPTTVHRLIGTGGHSKHAKYHRQNPLPFDVIMVDEVSMLDLRMTEMLLLACKPKARVIWLGDSAQLPSVDVGCVLEDLVGTIAKQTALSRSKVTADWLTALTGTCISESSKPDYDHVITLTKNYRSLNHINDMANAILAGEYSAFHQAYNSAEKISSSFVELEKMVNENQALQWHASDYTASVGQLIKQLASQYFAKIAQQNTISEALSLLQDLKILTPMRRGKLGVEDINSLVISTLDAKASVLEPWFKGLPIIVLQNDHVTRLNNGDVGIVWPNDKGELVAFFPVNDGQYRVIHRYRLPVFEPVYAMTVHKSQGSEFANVVLVLPEQHNELCHKELLFTGVTRARSHLMLTAHKPVLEKTLITSQKRDSYLSQRIFGGA</sequence>
<dbReference type="CDD" id="cd17933">
    <property type="entry name" value="DEXSc_RecD-like"/>
    <property type="match status" value="1"/>
</dbReference>
<keyword evidence="3" id="KW-0540">Nuclease</keyword>
<keyword evidence="2 3" id="KW-0067">ATP-binding</keyword>
<feature type="domain" description="UvrD-like helicase C-terminal" evidence="4">
    <location>
        <begin position="575"/>
        <end position="622"/>
    </location>
</feature>
<gene>
    <name evidence="3 5" type="primary">recD</name>
    <name evidence="5" type="ORF">NLF92_03855</name>
</gene>
<dbReference type="GO" id="GO:0017116">
    <property type="term" value="F:single-stranded DNA helicase activity"/>
    <property type="evidence" value="ECO:0007669"/>
    <property type="project" value="TreeGrafter"/>
</dbReference>
<evidence type="ECO:0000256" key="1">
    <source>
        <dbReference type="ARBA" id="ARBA00022741"/>
    </source>
</evidence>
<dbReference type="InterPro" id="IPR050534">
    <property type="entry name" value="Coronavir_polyprotein_1ab"/>
</dbReference>
<dbReference type="InterPro" id="IPR027785">
    <property type="entry name" value="UvrD-like_helicase_C"/>
</dbReference>
<dbReference type="EMBL" id="JANATA010000004">
    <property type="protein sequence ID" value="MCP3428080.1"/>
    <property type="molecule type" value="Genomic_DNA"/>
</dbReference>
<keyword evidence="3" id="KW-0413">Isomerase</keyword>
<dbReference type="GO" id="GO:0003677">
    <property type="term" value="F:DNA binding"/>
    <property type="evidence" value="ECO:0007669"/>
    <property type="project" value="UniProtKB-UniRule"/>
</dbReference>
<proteinExistence type="inferred from homology"/>
<evidence type="ECO:0000259" key="4">
    <source>
        <dbReference type="Pfam" id="PF13538"/>
    </source>
</evidence>
<keyword evidence="3" id="KW-0238">DNA-binding</keyword>
<dbReference type="PANTHER" id="PTHR43788:SF6">
    <property type="entry name" value="DNA HELICASE B"/>
    <property type="match status" value="1"/>
</dbReference>
<dbReference type="EC" id="5.6.2.3" evidence="3"/>
<keyword evidence="3 5" id="KW-0378">Hydrolase</keyword>
<dbReference type="Gene3D" id="3.40.50.300">
    <property type="entry name" value="P-loop containing nucleotide triphosphate hydrolases"/>
    <property type="match status" value="3"/>
</dbReference>
<comment type="miscellaneous">
    <text evidence="3">In the RecBCD complex, RecB has a slow 3'-5' helicase, an exonuclease activity and loads RecA onto ssDNA, RecD has a fast 5'-3' helicase activity, while RecC stimulates the ATPase and processivity of the RecB helicase and contributes to recognition of the Chi site.</text>
</comment>
<dbReference type="InterPro" id="IPR006344">
    <property type="entry name" value="RecD"/>
</dbReference>
<organism evidence="5 6">
    <name type="scientific">Opacimonas viscosa</name>
    <dbReference type="NCBI Taxonomy" id="2961944"/>
    <lineage>
        <taxon>Bacteria</taxon>
        <taxon>Pseudomonadati</taxon>
        <taxon>Pseudomonadota</taxon>
        <taxon>Gammaproteobacteria</taxon>
        <taxon>Alteromonadales</taxon>
        <taxon>Alteromonadaceae</taxon>
        <taxon>Opacimonas</taxon>
    </lineage>
</organism>
<dbReference type="SUPFAM" id="SSF52540">
    <property type="entry name" value="P-loop containing nucleoside triphosphate hydrolases"/>
    <property type="match status" value="1"/>
</dbReference>
<accession>A0AA42BKU2</accession>
<reference evidence="5" key="1">
    <citation type="submission" date="2022-07" db="EMBL/GenBank/DDBJ databases">
        <title>Characterization of the Novel Bacterium Alteromonas immobilis LMIT006 and Alteromonas gregis LMIT007.</title>
        <authorList>
            <person name="Lin X."/>
        </authorList>
    </citation>
    <scope>NUCLEOTIDE SEQUENCE</scope>
    <source>
        <strain evidence="5">LMIT007</strain>
    </source>
</reference>
<dbReference type="Pfam" id="PF13245">
    <property type="entry name" value="AAA_19"/>
    <property type="match status" value="1"/>
</dbReference>
<comment type="subunit">
    <text evidence="3">Heterotrimer of RecB, RecC and RecD. All subunits contribute to DNA-binding.</text>
</comment>
<dbReference type="AlphaFoldDB" id="A0AA42BKU2"/>
<comment type="caution">
    <text evidence="5">The sequence shown here is derived from an EMBL/GenBank/DDBJ whole genome shotgun (WGS) entry which is preliminary data.</text>
</comment>
<comment type="similarity">
    <text evidence="3">Belongs to the RecD family.</text>
</comment>
<dbReference type="PANTHER" id="PTHR43788">
    <property type="entry name" value="DNA2/NAM7 HELICASE FAMILY MEMBER"/>
    <property type="match status" value="1"/>
</dbReference>
<keyword evidence="3" id="KW-0269">Exonuclease</keyword>
<dbReference type="RefSeq" id="WP_254099089.1">
    <property type="nucleotide sequence ID" value="NZ_JANATA010000004.1"/>
</dbReference>
<protein>
    <recommendedName>
        <fullName evidence="3">RecBCD enzyme subunit RecD</fullName>
        <ecNumber evidence="3">5.6.2.3</ecNumber>
    </recommendedName>
    <alternativeName>
        <fullName evidence="3">DNA 5'-3' helicase subunit RecD</fullName>
    </alternativeName>
    <alternativeName>
        <fullName evidence="3">Exonuclease V subunit RecD</fullName>
        <shortName evidence="3">ExoV subunit RecD</shortName>
    </alternativeName>
    <alternativeName>
        <fullName evidence="3">Helicase/nuclease RecBCD subunit RecD</fullName>
    </alternativeName>
</protein>
<keyword evidence="3" id="KW-0234">DNA repair</keyword>
<dbReference type="Proteomes" id="UP001165413">
    <property type="component" value="Unassembled WGS sequence"/>
</dbReference>
<name>A0AA42BKU2_9ALTE</name>
<keyword evidence="3" id="KW-0347">Helicase</keyword>
<keyword evidence="1 3" id="KW-0547">Nucleotide-binding</keyword>
<dbReference type="CDD" id="cd18809">
    <property type="entry name" value="SF1_C_RecD"/>
    <property type="match status" value="1"/>
</dbReference>
<dbReference type="GO" id="GO:0043139">
    <property type="term" value="F:5'-3' DNA helicase activity"/>
    <property type="evidence" value="ECO:0007669"/>
    <property type="project" value="UniProtKB-UniRule"/>
</dbReference>
<keyword evidence="6" id="KW-1185">Reference proteome</keyword>
<keyword evidence="3" id="KW-0227">DNA damage</keyword>
<dbReference type="NCBIfam" id="TIGR01447">
    <property type="entry name" value="recD"/>
    <property type="match status" value="1"/>
</dbReference>
<dbReference type="GO" id="GO:0005524">
    <property type="term" value="F:ATP binding"/>
    <property type="evidence" value="ECO:0007669"/>
    <property type="project" value="UniProtKB-UniRule"/>
</dbReference>
<evidence type="ECO:0000313" key="6">
    <source>
        <dbReference type="Proteomes" id="UP001165413"/>
    </source>
</evidence>
<dbReference type="GO" id="GO:0000724">
    <property type="term" value="P:double-strand break repair via homologous recombination"/>
    <property type="evidence" value="ECO:0007669"/>
    <property type="project" value="UniProtKB-UniRule"/>
</dbReference>
<dbReference type="GO" id="GO:0009338">
    <property type="term" value="C:exodeoxyribonuclease V complex"/>
    <property type="evidence" value="ECO:0007669"/>
    <property type="project" value="InterPro"/>
</dbReference>
<comment type="function">
    <text evidence="3">A helicase/nuclease that prepares dsDNA breaks (DSB) for recombinational DNA repair. Binds to DSBs and unwinds DNA via a highly rapid and processive ATP-dependent bidirectional helicase activity. Unwinds dsDNA until it encounters a Chi (crossover hotspot instigator) sequence from the 3' direction. Cuts ssDNA a few nucleotides 3' to the Chi site. The properties and activities of the enzyme are changed at Chi. The Chi-altered holoenzyme produces a long 3'-ssDNA overhang and facilitates RecA-binding to the ssDNA for homologous DNA recombination and repair. Holoenzyme degrades any linearized DNA that is unable to undergo homologous recombination. In the holoenzyme this subunit has ssDNA-dependent ATPase and 5'-3' helicase activity. When added to pre-assembled RecBC greatly stimulates nuclease activity and augments holoenzyme processivity. Negatively regulates the RecA-loading ability of RecBCD.</text>
</comment>
<evidence type="ECO:0000256" key="3">
    <source>
        <dbReference type="HAMAP-Rule" id="MF_01487"/>
    </source>
</evidence>
<comment type="catalytic activity">
    <reaction evidence="3">
        <text>ATP + H2O = ADP + phosphate + H(+)</text>
        <dbReference type="Rhea" id="RHEA:13065"/>
        <dbReference type="ChEBI" id="CHEBI:15377"/>
        <dbReference type="ChEBI" id="CHEBI:15378"/>
        <dbReference type="ChEBI" id="CHEBI:30616"/>
        <dbReference type="ChEBI" id="CHEBI:43474"/>
        <dbReference type="ChEBI" id="CHEBI:456216"/>
        <dbReference type="EC" id="5.6.2.3"/>
    </reaction>
</comment>
<dbReference type="InterPro" id="IPR027417">
    <property type="entry name" value="P-loop_NTPase"/>
</dbReference>
<evidence type="ECO:0000256" key="2">
    <source>
        <dbReference type="ARBA" id="ARBA00022840"/>
    </source>
</evidence>
<dbReference type="Pfam" id="PF13538">
    <property type="entry name" value="UvrD_C_2"/>
    <property type="match status" value="1"/>
</dbReference>